<evidence type="ECO:0000256" key="2">
    <source>
        <dbReference type="ARBA" id="ARBA00047806"/>
    </source>
</evidence>
<dbReference type="NCBIfam" id="TIGR00401">
    <property type="entry name" value="msrA"/>
    <property type="match status" value="1"/>
</dbReference>
<gene>
    <name evidence="4 7" type="primary">msrA</name>
    <name evidence="7" type="ORF">C5O19_23410</name>
</gene>
<dbReference type="Gene3D" id="3.30.1060.10">
    <property type="entry name" value="Peptide methionine sulphoxide reductase MsrA"/>
    <property type="match status" value="1"/>
</dbReference>
<comment type="catalytic activity">
    <reaction evidence="2 4">
        <text>L-methionyl-[protein] + [thioredoxin]-disulfide + H2O = L-methionyl-(S)-S-oxide-[protein] + [thioredoxin]-dithiol</text>
        <dbReference type="Rhea" id="RHEA:14217"/>
        <dbReference type="Rhea" id="RHEA-COMP:10698"/>
        <dbReference type="Rhea" id="RHEA-COMP:10700"/>
        <dbReference type="Rhea" id="RHEA-COMP:12313"/>
        <dbReference type="Rhea" id="RHEA-COMP:12315"/>
        <dbReference type="ChEBI" id="CHEBI:15377"/>
        <dbReference type="ChEBI" id="CHEBI:16044"/>
        <dbReference type="ChEBI" id="CHEBI:29950"/>
        <dbReference type="ChEBI" id="CHEBI:44120"/>
        <dbReference type="ChEBI" id="CHEBI:50058"/>
        <dbReference type="EC" id="1.8.4.11"/>
    </reaction>
</comment>
<dbReference type="InterPro" id="IPR002569">
    <property type="entry name" value="Met_Sox_Rdtase_MsrA_dom"/>
</dbReference>
<dbReference type="RefSeq" id="WP_094815209.1">
    <property type="nucleotide sequence ID" value="NZ_PTRA01000007.1"/>
</dbReference>
<comment type="catalytic activity">
    <reaction evidence="3 4">
        <text>[thioredoxin]-disulfide + L-methionine + H2O = L-methionine (S)-S-oxide + [thioredoxin]-dithiol</text>
        <dbReference type="Rhea" id="RHEA:19993"/>
        <dbReference type="Rhea" id="RHEA-COMP:10698"/>
        <dbReference type="Rhea" id="RHEA-COMP:10700"/>
        <dbReference type="ChEBI" id="CHEBI:15377"/>
        <dbReference type="ChEBI" id="CHEBI:29950"/>
        <dbReference type="ChEBI" id="CHEBI:50058"/>
        <dbReference type="ChEBI" id="CHEBI:57844"/>
        <dbReference type="ChEBI" id="CHEBI:58772"/>
        <dbReference type="EC" id="1.8.4.11"/>
    </reaction>
</comment>
<dbReference type="EC" id="1.8.4.11" evidence="4"/>
<dbReference type="PANTHER" id="PTHR43774">
    <property type="entry name" value="PEPTIDE METHIONINE SULFOXIDE REDUCTASE"/>
    <property type="match status" value="1"/>
</dbReference>
<feature type="signal peptide" evidence="5">
    <location>
        <begin position="1"/>
        <end position="25"/>
    </location>
</feature>
<evidence type="ECO:0000313" key="7">
    <source>
        <dbReference type="EMBL" id="PQA54116.1"/>
    </source>
</evidence>
<accession>A0A2S7IFN0</accession>
<reference evidence="8" key="1">
    <citation type="submission" date="2018-02" db="EMBL/GenBank/DDBJ databases">
        <title>Genome sequencing of Solimonas sp. HR-BB.</title>
        <authorList>
            <person name="Lee Y."/>
            <person name="Jeon C.O."/>
        </authorList>
    </citation>
    <scope>NUCLEOTIDE SEQUENCE [LARGE SCALE GENOMIC DNA]</scope>
    <source>
        <strain evidence="8">HR-U</strain>
    </source>
</reference>
<evidence type="ECO:0000256" key="4">
    <source>
        <dbReference type="HAMAP-Rule" id="MF_01401"/>
    </source>
</evidence>
<dbReference type="OrthoDB" id="4174719at2"/>
<sequence length="226" mass="25762">MKTFIQTLKWSLLSVATLMACQSPAQEQKKAMTTDKPLPKTTVNVPAGLEVATLGSGCFWCTEAVFQRLEGVVKVESGYSGGFVEDPSYKAVCTGQTGHAEVTQITYDPKKISYADLLAVFWRTHDPTTLNRQGNDEGPQYRSAVFYHNEKQKEEAEHWKAEVDKAKIYPDPLVTEITPFTNFYKAEAYHQDYYNQNGRQPYCLFVVRPKVEKFEKVFKDKLKQTH</sequence>
<feature type="domain" description="Peptide methionine sulphoxide reductase MsrA" evidence="6">
    <location>
        <begin position="52"/>
        <end position="203"/>
    </location>
</feature>
<proteinExistence type="inferred from homology"/>
<dbReference type="GO" id="GO:0033744">
    <property type="term" value="F:L-methionine:thioredoxin-disulfide S-oxidoreductase activity"/>
    <property type="evidence" value="ECO:0007669"/>
    <property type="project" value="RHEA"/>
</dbReference>
<name>A0A2S7IFN0_9BACT</name>
<dbReference type="EMBL" id="PTRA01000007">
    <property type="protein sequence ID" value="PQA54116.1"/>
    <property type="molecule type" value="Genomic_DNA"/>
</dbReference>
<protein>
    <recommendedName>
        <fullName evidence="4">Peptide methionine sulfoxide reductase MsrA</fullName>
        <shortName evidence="4">Protein-methionine-S-oxide reductase</shortName>
        <ecNumber evidence="4">1.8.4.11</ecNumber>
    </recommendedName>
    <alternativeName>
        <fullName evidence="4">Peptide-methionine (S)-S-oxide reductase</fullName>
        <shortName evidence="4">Peptide Met(O) reductase</shortName>
    </alternativeName>
</protein>
<dbReference type="GO" id="GO:0008113">
    <property type="term" value="F:peptide-methionine (S)-S-oxide reductase activity"/>
    <property type="evidence" value="ECO:0007669"/>
    <property type="project" value="UniProtKB-UniRule"/>
</dbReference>
<feature type="chain" id="PRO_5015615473" description="Peptide methionine sulfoxide reductase MsrA" evidence="5">
    <location>
        <begin position="26"/>
        <end position="226"/>
    </location>
</feature>
<keyword evidence="5" id="KW-0732">Signal</keyword>
<evidence type="ECO:0000313" key="8">
    <source>
        <dbReference type="Proteomes" id="UP000239590"/>
    </source>
</evidence>
<comment type="caution">
    <text evidence="7">The sequence shown here is derived from an EMBL/GenBank/DDBJ whole genome shotgun (WGS) entry which is preliminary data.</text>
</comment>
<keyword evidence="1 4" id="KW-0560">Oxidoreductase</keyword>
<evidence type="ECO:0000259" key="6">
    <source>
        <dbReference type="Pfam" id="PF01625"/>
    </source>
</evidence>
<dbReference type="InterPro" id="IPR036509">
    <property type="entry name" value="Met_Sox_Rdtase_MsrA_sf"/>
</dbReference>
<evidence type="ECO:0000256" key="5">
    <source>
        <dbReference type="SAM" id="SignalP"/>
    </source>
</evidence>
<organism evidence="7 8">
    <name type="scientific">Siphonobacter curvatus</name>
    <dbReference type="NCBI Taxonomy" id="2094562"/>
    <lineage>
        <taxon>Bacteria</taxon>
        <taxon>Pseudomonadati</taxon>
        <taxon>Bacteroidota</taxon>
        <taxon>Cytophagia</taxon>
        <taxon>Cytophagales</taxon>
        <taxon>Cytophagaceae</taxon>
        <taxon>Siphonobacter</taxon>
    </lineage>
</organism>
<comment type="similarity">
    <text evidence="4">Belongs to the MsrA Met sulfoxide reductase family.</text>
</comment>
<dbReference type="AlphaFoldDB" id="A0A2S7IFN0"/>
<feature type="active site" evidence="4">
    <location>
        <position position="58"/>
    </location>
</feature>
<dbReference type="HAMAP" id="MF_01401">
    <property type="entry name" value="MsrA"/>
    <property type="match status" value="1"/>
</dbReference>
<dbReference type="Pfam" id="PF01625">
    <property type="entry name" value="PMSR"/>
    <property type="match status" value="1"/>
</dbReference>
<evidence type="ECO:0000256" key="1">
    <source>
        <dbReference type="ARBA" id="ARBA00023002"/>
    </source>
</evidence>
<keyword evidence="8" id="KW-1185">Reference proteome</keyword>
<comment type="function">
    <text evidence="4">Has an important function as a repair enzyme for proteins that have been inactivated by oxidation. Catalyzes the reversible oxidation-reduction of methionine sulfoxide in proteins to methionine.</text>
</comment>
<dbReference type="SUPFAM" id="SSF55068">
    <property type="entry name" value="Peptide methionine sulfoxide reductase"/>
    <property type="match status" value="1"/>
</dbReference>
<evidence type="ECO:0000256" key="3">
    <source>
        <dbReference type="ARBA" id="ARBA00048782"/>
    </source>
</evidence>
<dbReference type="Proteomes" id="UP000239590">
    <property type="component" value="Unassembled WGS sequence"/>
</dbReference>
<dbReference type="PANTHER" id="PTHR43774:SF1">
    <property type="entry name" value="PEPTIDE METHIONINE SULFOXIDE REDUCTASE MSRA 2"/>
    <property type="match status" value="1"/>
</dbReference>
<dbReference type="PROSITE" id="PS51257">
    <property type="entry name" value="PROKAR_LIPOPROTEIN"/>
    <property type="match status" value="1"/>
</dbReference>